<reference evidence="2" key="1">
    <citation type="submission" date="2018-05" db="EMBL/GenBank/DDBJ databases">
        <title>Algibacter marinivivus sp. nov., isolated from sample around a algae.</title>
        <authorList>
            <person name="Lu D."/>
        </authorList>
    </citation>
    <scope>NUCLEOTIDE SEQUENCE [LARGE SCALE GENOMIC DNA]</scope>
    <source>
        <strain evidence="2">ZY111</strain>
    </source>
</reference>
<protein>
    <submittedName>
        <fullName evidence="1">Uncharacterized protein</fullName>
    </submittedName>
</protein>
<keyword evidence="2" id="KW-1185">Reference proteome</keyword>
<evidence type="ECO:0000313" key="1">
    <source>
        <dbReference type="EMBL" id="PWH83294.1"/>
    </source>
</evidence>
<dbReference type="EMBL" id="QFRI01000001">
    <property type="protein sequence ID" value="PWH83294.1"/>
    <property type="molecule type" value="Genomic_DNA"/>
</dbReference>
<reference evidence="1 2" key="2">
    <citation type="submission" date="2018-05" db="EMBL/GenBank/DDBJ databases">
        <title>Algibacter marinivivus sp. nov., isolated from sample around a algae.</title>
        <authorList>
            <person name="Zhong X."/>
        </authorList>
    </citation>
    <scope>NUCLEOTIDE SEQUENCE [LARGE SCALE GENOMIC DNA]</scope>
    <source>
        <strain evidence="1 2">ZY111</strain>
    </source>
</reference>
<evidence type="ECO:0000313" key="2">
    <source>
        <dbReference type="Proteomes" id="UP000245375"/>
    </source>
</evidence>
<comment type="caution">
    <text evidence="1">The sequence shown here is derived from an EMBL/GenBank/DDBJ whole genome shotgun (WGS) entry which is preliminary data.</text>
</comment>
<organism evidence="1 2">
    <name type="scientific">Algibacter marinivivus</name>
    <dbReference type="NCBI Taxonomy" id="2100723"/>
    <lineage>
        <taxon>Bacteria</taxon>
        <taxon>Pseudomonadati</taxon>
        <taxon>Bacteroidota</taxon>
        <taxon>Flavobacteriia</taxon>
        <taxon>Flavobacteriales</taxon>
        <taxon>Flavobacteriaceae</taxon>
        <taxon>Algibacter</taxon>
    </lineage>
</organism>
<name>A0A2U2X6B3_9FLAO</name>
<dbReference type="AlphaFoldDB" id="A0A2U2X6B3"/>
<proteinExistence type="predicted"/>
<gene>
    <name evidence="1" type="ORF">DIS18_01710</name>
</gene>
<accession>A0A2U2X6B3</accession>
<dbReference type="Proteomes" id="UP000245375">
    <property type="component" value="Unassembled WGS sequence"/>
</dbReference>
<sequence>MKIKMNSKITLIPFLLFFIVFNCKKETPFTDFKYADKPVAFTCEGVNSKLLNEALYSFEDDIVNHYKKGNQNYRLDQAYSQIIRNSTFGRLKLEDMVSKHTSSIFEALKNETDLWDANNPKSHLNYKGSTMNCISESIKDTALKTTLDALISTNSMSPKLFGAPLANKYRNTLNDKNLAMYVALDLFYAKMFDIDFSKVNFEKPELKVDFNQLPPKPEVDPHAGHNH</sequence>